<evidence type="ECO:0000313" key="1">
    <source>
        <dbReference type="EMBL" id="VDP43557.1"/>
    </source>
</evidence>
<dbReference type="EMBL" id="UZAK01034266">
    <property type="protein sequence ID" value="VDP43557.1"/>
    <property type="molecule type" value="Genomic_DNA"/>
</dbReference>
<proteinExistence type="predicted"/>
<evidence type="ECO:0000313" key="2">
    <source>
        <dbReference type="Proteomes" id="UP000279833"/>
    </source>
</evidence>
<dbReference type="AlphaFoldDB" id="A0A183K883"/>
<dbReference type="WBParaSite" id="SCUD_0001121201-mRNA-1">
    <property type="protein sequence ID" value="SCUD_0001121201-mRNA-1"/>
    <property type="gene ID" value="SCUD_0001121201"/>
</dbReference>
<protein>
    <submittedName>
        <fullName evidence="3">Reverse transcriptase domain-containing protein</fullName>
    </submittedName>
</protein>
<reference evidence="3" key="1">
    <citation type="submission" date="2016-06" db="UniProtKB">
        <authorList>
            <consortium name="WormBaseParasite"/>
        </authorList>
    </citation>
    <scope>IDENTIFICATION</scope>
</reference>
<dbReference type="Proteomes" id="UP000279833">
    <property type="component" value="Unassembled WGS sequence"/>
</dbReference>
<accession>A0A183K883</accession>
<sequence length="132" mass="14788">MFHILLHTQQQIQEKTTSVTAAVGLNIHKGKSKILRYNTACTNPITVDGADLEYRKTFTYLGSIIDKQGESDAGVKARIGKVRAAYLQLELKTIVNQHQGWNFQNKCQESSTVWGGILENYESEHSEDTSVC</sequence>
<name>A0A183K883_9TREM</name>
<organism evidence="3">
    <name type="scientific">Schistosoma curassoni</name>
    <dbReference type="NCBI Taxonomy" id="6186"/>
    <lineage>
        <taxon>Eukaryota</taxon>
        <taxon>Metazoa</taxon>
        <taxon>Spiralia</taxon>
        <taxon>Lophotrochozoa</taxon>
        <taxon>Platyhelminthes</taxon>
        <taxon>Trematoda</taxon>
        <taxon>Digenea</taxon>
        <taxon>Strigeidida</taxon>
        <taxon>Schistosomatoidea</taxon>
        <taxon>Schistosomatidae</taxon>
        <taxon>Schistosoma</taxon>
    </lineage>
</organism>
<evidence type="ECO:0000313" key="3">
    <source>
        <dbReference type="WBParaSite" id="SCUD_0001121201-mRNA-1"/>
    </source>
</evidence>
<gene>
    <name evidence="1" type="ORF">SCUD_LOCUS11212</name>
</gene>
<keyword evidence="2" id="KW-1185">Reference proteome</keyword>
<reference evidence="1 2" key="2">
    <citation type="submission" date="2018-11" db="EMBL/GenBank/DDBJ databases">
        <authorList>
            <consortium name="Pathogen Informatics"/>
        </authorList>
    </citation>
    <scope>NUCLEOTIDE SEQUENCE [LARGE SCALE GENOMIC DNA]</scope>
    <source>
        <strain evidence="1">Dakar</strain>
        <strain evidence="2">Dakar, Senegal</strain>
    </source>
</reference>